<accession>A0AAP0IE74</accession>
<dbReference type="PANTHER" id="PTHR33710">
    <property type="entry name" value="BNAC02G09200D PROTEIN"/>
    <property type="match status" value="1"/>
</dbReference>
<keyword evidence="3" id="KW-1185">Reference proteome</keyword>
<dbReference type="AlphaFoldDB" id="A0AAP0IE74"/>
<evidence type="ECO:0000313" key="2">
    <source>
        <dbReference type="EMBL" id="KAK9113803.1"/>
    </source>
</evidence>
<reference evidence="2 3" key="1">
    <citation type="submission" date="2024-01" db="EMBL/GenBank/DDBJ databases">
        <title>Genome assemblies of Stephania.</title>
        <authorList>
            <person name="Yang L."/>
        </authorList>
    </citation>
    <scope>NUCLEOTIDE SEQUENCE [LARGE SCALE GENOMIC DNA]</scope>
    <source>
        <strain evidence="2">YNDBR</strain>
        <tissue evidence="2">Leaf</tissue>
    </source>
</reference>
<organism evidence="2 3">
    <name type="scientific">Stephania yunnanensis</name>
    <dbReference type="NCBI Taxonomy" id="152371"/>
    <lineage>
        <taxon>Eukaryota</taxon>
        <taxon>Viridiplantae</taxon>
        <taxon>Streptophyta</taxon>
        <taxon>Embryophyta</taxon>
        <taxon>Tracheophyta</taxon>
        <taxon>Spermatophyta</taxon>
        <taxon>Magnoliopsida</taxon>
        <taxon>Ranunculales</taxon>
        <taxon>Menispermaceae</taxon>
        <taxon>Menispermoideae</taxon>
        <taxon>Cissampelideae</taxon>
        <taxon>Stephania</taxon>
    </lineage>
</organism>
<dbReference type="Gene3D" id="3.60.10.10">
    <property type="entry name" value="Endonuclease/exonuclease/phosphatase"/>
    <property type="match status" value="1"/>
</dbReference>
<feature type="domain" description="Endonuclease/exonuclease/phosphatase" evidence="1">
    <location>
        <begin position="12"/>
        <end position="132"/>
    </location>
</feature>
<name>A0AAP0IE74_9MAGN</name>
<dbReference type="EMBL" id="JBBNAF010000009">
    <property type="protein sequence ID" value="KAK9113803.1"/>
    <property type="molecule type" value="Genomic_DNA"/>
</dbReference>
<protein>
    <recommendedName>
        <fullName evidence="1">Endonuclease/exonuclease/phosphatase domain-containing protein</fullName>
    </recommendedName>
</protein>
<dbReference type="InterPro" id="IPR036691">
    <property type="entry name" value="Endo/exonu/phosph_ase_sf"/>
</dbReference>
<proteinExistence type="predicted"/>
<evidence type="ECO:0000259" key="1">
    <source>
        <dbReference type="Pfam" id="PF14529"/>
    </source>
</evidence>
<dbReference type="SUPFAM" id="SSF56219">
    <property type="entry name" value="DNase I-like"/>
    <property type="match status" value="1"/>
</dbReference>
<dbReference type="Pfam" id="PF14529">
    <property type="entry name" value="Exo_endo_phos_2"/>
    <property type="match status" value="1"/>
</dbReference>
<dbReference type="Proteomes" id="UP001420932">
    <property type="component" value="Unassembled WGS sequence"/>
</dbReference>
<comment type="caution">
    <text evidence="2">The sequence shown here is derived from an EMBL/GenBank/DDBJ whole genome shotgun (WGS) entry which is preliminary data.</text>
</comment>
<dbReference type="GO" id="GO:0003824">
    <property type="term" value="F:catalytic activity"/>
    <property type="evidence" value="ECO:0007669"/>
    <property type="project" value="InterPro"/>
</dbReference>
<gene>
    <name evidence="2" type="ORF">Syun_020600</name>
</gene>
<dbReference type="PANTHER" id="PTHR33710:SF77">
    <property type="entry name" value="DNASE I-LIKE SUPERFAMILY PROTEIN"/>
    <property type="match status" value="1"/>
</dbReference>
<evidence type="ECO:0000313" key="3">
    <source>
        <dbReference type="Proteomes" id="UP001420932"/>
    </source>
</evidence>
<sequence>MKVSLSQSISFLFFAVYGSPNVVVRRQLWGFLSELSFSSNTPWVLAGDFNALFCSEENVGGIKPVVIYKKFRDFVEREGLSKMKCMGLKFTWVRRQCHEVLDHVLVNLMWFRQFSLVVVEHLPRLHSDHSPLYFQVQGCSVVPAGCKCFRCQTA</sequence>
<dbReference type="InterPro" id="IPR005135">
    <property type="entry name" value="Endo/exonuclease/phosphatase"/>
</dbReference>